<organism evidence="5 6">
    <name type="scientific">Ustilago trichophora</name>
    <dbReference type="NCBI Taxonomy" id="86804"/>
    <lineage>
        <taxon>Eukaryota</taxon>
        <taxon>Fungi</taxon>
        <taxon>Dikarya</taxon>
        <taxon>Basidiomycota</taxon>
        <taxon>Ustilaginomycotina</taxon>
        <taxon>Ustilaginomycetes</taxon>
        <taxon>Ustilaginales</taxon>
        <taxon>Ustilaginaceae</taxon>
        <taxon>Ustilago</taxon>
    </lineage>
</organism>
<evidence type="ECO:0000313" key="6">
    <source>
        <dbReference type="Proteomes" id="UP000324022"/>
    </source>
</evidence>
<feature type="compositionally biased region" description="Low complexity" evidence="4">
    <location>
        <begin position="249"/>
        <end position="270"/>
    </location>
</feature>
<name>A0A5C3DQB3_9BASI</name>
<dbReference type="PANTHER" id="PTHR23240">
    <property type="entry name" value="DNA CROSS-LINK REPAIR PROTEIN PSO2/SNM1-RELATED"/>
    <property type="match status" value="1"/>
</dbReference>
<accession>A0A5C3DQB3</accession>
<evidence type="ECO:0000256" key="4">
    <source>
        <dbReference type="SAM" id="MobiDB-lite"/>
    </source>
</evidence>
<feature type="compositionally biased region" description="Acidic residues" evidence="4">
    <location>
        <begin position="652"/>
        <end position="665"/>
    </location>
</feature>
<feature type="region of interest" description="Disordered" evidence="4">
    <location>
        <begin position="1207"/>
        <end position="1242"/>
    </location>
</feature>
<dbReference type="SUPFAM" id="SSF56281">
    <property type="entry name" value="Metallo-hydrolase/oxidoreductase"/>
    <property type="match status" value="1"/>
</dbReference>
<dbReference type="PANTHER" id="PTHR23240:SF8">
    <property type="entry name" value="PROTEIN ARTEMIS"/>
    <property type="match status" value="1"/>
</dbReference>
<feature type="region of interest" description="Disordered" evidence="4">
    <location>
        <begin position="249"/>
        <end position="289"/>
    </location>
</feature>
<gene>
    <name evidence="5" type="ORF">UTRI_00691_B</name>
</gene>
<dbReference type="EMBL" id="OOIN01000001">
    <property type="protein sequence ID" value="SPO20292.1"/>
    <property type="molecule type" value="Genomic_DNA"/>
</dbReference>
<keyword evidence="2" id="KW-0378">Hydrolase</keyword>
<protein>
    <recommendedName>
        <fullName evidence="7">DNA repair metallo-beta-lactamase domain-containing protein</fullName>
    </recommendedName>
</protein>
<feature type="region of interest" description="Disordered" evidence="4">
    <location>
        <begin position="699"/>
        <end position="751"/>
    </location>
</feature>
<dbReference type="Proteomes" id="UP000324022">
    <property type="component" value="Unassembled WGS sequence"/>
</dbReference>
<dbReference type="GO" id="GO:0000723">
    <property type="term" value="P:telomere maintenance"/>
    <property type="evidence" value="ECO:0007669"/>
    <property type="project" value="TreeGrafter"/>
</dbReference>
<reference evidence="5 6" key="1">
    <citation type="submission" date="2018-03" db="EMBL/GenBank/DDBJ databases">
        <authorList>
            <person name="Guldener U."/>
        </authorList>
    </citation>
    <scope>NUCLEOTIDE SEQUENCE [LARGE SCALE GENOMIC DNA]</scope>
    <source>
        <strain evidence="5 6">NBRC100155</strain>
    </source>
</reference>
<feature type="region of interest" description="Disordered" evidence="4">
    <location>
        <begin position="650"/>
        <end position="679"/>
    </location>
</feature>
<feature type="compositionally biased region" description="Polar residues" evidence="4">
    <location>
        <begin position="271"/>
        <end position="282"/>
    </location>
</feature>
<dbReference type="OrthoDB" id="5561659at2759"/>
<sequence>MTNSHGYVLEYPRIRVDHFDQAAVPLPASLLAHRRSIKHVPEGGPDAESLPFAPGQTHFDKPLLYLLTHIHTDHLKGLDRPGITAPIYCSAATKELLLKYERQKTRIEKDRDGTHTKNISVVRPYAHLRVTEDHATAKAKLSGFQSSSLDLLQPLPYNIPTKVQYTPMSTVTLTLIESNHMFGGTMFLIQGANGAVLHTGDMRAEPWWCEALTRNPYLSPYLCWSKPDDDSSLNAEADNWADRIESLGSTTSSSLQGDSQAESQSDASQQRHGNTGSMLGTSKSKDSRQSHLRLRNIYLDTELLLCNQKMPTKQQACLDMISLMRMYPPTTVFFLNCWTWGYEDMLIVTAKAFGCKIHVDRFKYIMYKAARIEAPFLADIVTQDGCKTRFHACEKRNVCSAVQKLASRYSSTADPVLAKEALAAHSQMDSSSPDARQRWGPFRTQPDPLLVYVNPGQIAADRWPIMFQDTKQRLEAAQRHETAWPEALVVPMERHSTLPELQMFVGLFRPKTVSPNTILDPKGGLDYYLLHHLFGHLLAGADDRRKLADEGLLMLGDKTWSFYEAQLAKARQQAQTKRGGSGAADSTEAVRAASASLNANASLGESFDAVQLERLSKLRGLSFKGLMMQNMAGNLAAMLEIERWRRAAGMDEPPEGLDDIIEDPSGEAQSKTDHSISSVDYDADHSQLAETQAFLTLHTRDEPAPVPAAPRPVIHETSHAGSCAASPPRPQSIGATQTKDTQSSVPEDEELPTALTEDLASRYLNVIIHHFGVSFHRTNGSYVQMWESVRRKLPEDAQKVEEHWFRETGVLPPLWSERGEPSERQHIEPHRVSSPNVKQQPVPKAKRDTHEHAKHTSEPTSTAEGSTVFGDIFTSFVDMLATNPSSPDPNLDLLPVSTLKDRTVALQLIFHYFAKVGFHSRLLVDSIDTHGEGQSHASCLADLPSAEWGLLAVPLNDLSTHLATELRTARTFITDPHSSAENLETMVLSLQLTGVLLSHRPLNAVIEPSGVQRLLEGLILIVEAAPSDSTTLSKAAKKVVGLACAVLKAEEVEEAVLGPFEGRLLALVQRPDGLLGRRLESLVESSDAGVSSQSMPPQQVGQVYTLAPREVMADGAVQRDDDEISGDENARLQEEVSSMIVRPPRIAAAPIQAQAQHVSPDRPDPEPTSYAAIQQDQPQTTETDSVIATQTAAEDDTIESINLTSHLAQASQASQASSATQEEDSTQSEQEEESSQLGSLPAVRPLPAVEAVVKRGRTAIVRTGSLPSLLKDGKGVSGGERVKLTKRRLGADFGEGEKRSARRSRR</sequence>
<feature type="compositionally biased region" description="Acidic residues" evidence="4">
    <location>
        <begin position="1221"/>
        <end position="1234"/>
    </location>
</feature>
<dbReference type="GO" id="GO:0036297">
    <property type="term" value="P:interstrand cross-link repair"/>
    <property type="evidence" value="ECO:0007669"/>
    <property type="project" value="TreeGrafter"/>
</dbReference>
<keyword evidence="6" id="KW-1185">Reference proteome</keyword>
<feature type="compositionally biased region" description="Low complexity" evidence="4">
    <location>
        <begin position="1208"/>
        <end position="1220"/>
    </location>
</feature>
<feature type="compositionally biased region" description="Polar residues" evidence="4">
    <location>
        <begin position="1171"/>
        <end position="1184"/>
    </location>
</feature>
<evidence type="ECO:0008006" key="7">
    <source>
        <dbReference type="Google" id="ProtNLM"/>
    </source>
</evidence>
<evidence type="ECO:0000256" key="3">
    <source>
        <dbReference type="ARBA" id="ARBA00022839"/>
    </source>
</evidence>
<dbReference type="Gene3D" id="3.40.50.12650">
    <property type="match status" value="1"/>
</dbReference>
<feature type="compositionally biased region" description="Basic and acidic residues" evidence="4">
    <location>
        <begin position="845"/>
        <end position="857"/>
    </location>
</feature>
<keyword evidence="3" id="KW-0269">Exonuclease</keyword>
<evidence type="ECO:0000256" key="2">
    <source>
        <dbReference type="ARBA" id="ARBA00022801"/>
    </source>
</evidence>
<dbReference type="GO" id="GO:0003684">
    <property type="term" value="F:damaged DNA binding"/>
    <property type="evidence" value="ECO:0007669"/>
    <property type="project" value="TreeGrafter"/>
</dbReference>
<dbReference type="InterPro" id="IPR036866">
    <property type="entry name" value="RibonucZ/Hydroxyglut_hydro"/>
</dbReference>
<feature type="region of interest" description="Disordered" evidence="4">
    <location>
        <begin position="1150"/>
        <end position="1184"/>
    </location>
</feature>
<dbReference type="GO" id="GO:0006303">
    <property type="term" value="P:double-strand break repair via nonhomologous end joining"/>
    <property type="evidence" value="ECO:0007669"/>
    <property type="project" value="TreeGrafter"/>
</dbReference>
<dbReference type="GO" id="GO:0035312">
    <property type="term" value="F:5'-3' DNA exonuclease activity"/>
    <property type="evidence" value="ECO:0007669"/>
    <property type="project" value="TreeGrafter"/>
</dbReference>
<feature type="compositionally biased region" description="Polar residues" evidence="4">
    <location>
        <begin position="733"/>
        <end position="745"/>
    </location>
</feature>
<proteinExistence type="predicted"/>
<evidence type="ECO:0000313" key="5">
    <source>
        <dbReference type="EMBL" id="SPO20292.1"/>
    </source>
</evidence>
<dbReference type="Gene3D" id="3.60.15.10">
    <property type="entry name" value="Ribonuclease Z/Hydroxyacylglutathione hydrolase-like"/>
    <property type="match status" value="1"/>
</dbReference>
<feature type="region of interest" description="Disordered" evidence="4">
    <location>
        <begin position="815"/>
        <end position="866"/>
    </location>
</feature>
<evidence type="ECO:0000256" key="1">
    <source>
        <dbReference type="ARBA" id="ARBA00022722"/>
    </source>
</evidence>
<feature type="region of interest" description="Disordered" evidence="4">
    <location>
        <begin position="1267"/>
        <end position="1306"/>
    </location>
</feature>
<keyword evidence="1" id="KW-0540">Nuclease</keyword>
<feature type="compositionally biased region" description="Basic and acidic residues" evidence="4">
    <location>
        <begin position="817"/>
        <end position="831"/>
    </location>
</feature>